<dbReference type="SUPFAM" id="SSF54919">
    <property type="entry name" value="Nucleoside diphosphate kinase, NDK"/>
    <property type="match status" value="1"/>
</dbReference>
<comment type="cofactor">
    <cofactor evidence="1">
        <name>Mg(2+)</name>
        <dbReference type="ChEBI" id="CHEBI:18420"/>
    </cofactor>
</comment>
<dbReference type="AlphaFoldDB" id="A0A2H0UFK3"/>
<dbReference type="CDD" id="cd04413">
    <property type="entry name" value="NDPk_I"/>
    <property type="match status" value="1"/>
</dbReference>
<reference evidence="9" key="1">
    <citation type="submission" date="2017-09" db="EMBL/GenBank/DDBJ databases">
        <title>Depth-based differentiation of microbial function through sediment-hosted aquifers and enrichment of novel symbionts in the deep terrestrial subsurface.</title>
        <authorList>
            <person name="Probst A.J."/>
            <person name="Ladd B."/>
            <person name="Jarett J.K."/>
            <person name="Geller-Mcgrath D.E."/>
            <person name="Sieber C.M.K."/>
            <person name="Emerson J.B."/>
            <person name="Anantharaman K."/>
            <person name="Thomas B.C."/>
            <person name="Malmstrom R."/>
            <person name="Stieglmeier M."/>
            <person name="Klingl A."/>
            <person name="Woyke T."/>
            <person name="Ryan C.M."/>
            <person name="Banfield J.F."/>
        </authorList>
    </citation>
    <scope>NUCLEOTIDE SEQUENCE [LARGE SCALE GENOMIC DNA]</scope>
</reference>
<comment type="caution">
    <text evidence="6">Lacks conserved residue(s) required for the propagation of feature annotation.</text>
</comment>
<evidence type="ECO:0000256" key="2">
    <source>
        <dbReference type="ARBA" id="ARBA00008142"/>
    </source>
</evidence>
<keyword evidence="5 8" id="KW-0418">Kinase</keyword>
<dbReference type="PROSITE" id="PS51374">
    <property type="entry name" value="NDPK_LIKE"/>
    <property type="match status" value="1"/>
</dbReference>
<evidence type="ECO:0000313" key="9">
    <source>
        <dbReference type="Proteomes" id="UP000229315"/>
    </source>
</evidence>
<dbReference type="GO" id="GO:0004550">
    <property type="term" value="F:nucleoside diphosphate kinase activity"/>
    <property type="evidence" value="ECO:0007669"/>
    <property type="project" value="UniProtKB-EC"/>
</dbReference>
<evidence type="ECO:0000256" key="1">
    <source>
        <dbReference type="ARBA" id="ARBA00001946"/>
    </source>
</evidence>
<evidence type="ECO:0000256" key="6">
    <source>
        <dbReference type="PROSITE-ProRule" id="PRU00706"/>
    </source>
</evidence>
<name>A0A2H0UFK3_9BACT</name>
<dbReference type="PANTHER" id="PTHR11349">
    <property type="entry name" value="NUCLEOSIDE DIPHOSPHATE KINASE"/>
    <property type="match status" value="1"/>
</dbReference>
<feature type="domain" description="Nucleoside diphosphate kinase-like" evidence="7">
    <location>
        <begin position="7"/>
        <end position="184"/>
    </location>
</feature>
<accession>A0A2H0UFK3</accession>
<protein>
    <recommendedName>
        <fullName evidence="3">nucleoside-diphosphate kinase</fullName>
        <ecNumber evidence="3">2.7.4.6</ecNumber>
    </recommendedName>
</protein>
<comment type="similarity">
    <text evidence="2 6">Belongs to the NDK family.</text>
</comment>
<sequence length="203" mass="22302">MAMDIKIEQSLVIIKPDGVQRSLIGEIIKRYERVGLKMVALKMVIPSEEQSKAHYMVGGEEWLVAVGEKAAAAYAKKGEKSPYATPRENGLAILAANTKYLASGPVIAMVWQGHQAIGLIRKITGSTEPLSSDVGTIRGDFTLDSYQLADTGDRSIRNLIHASGEVEEAKKEIAIWFSPEEILSYRLIAEQILYDVNLDGILE</sequence>
<dbReference type="Pfam" id="PF00334">
    <property type="entry name" value="NDK"/>
    <property type="match status" value="2"/>
</dbReference>
<dbReference type="EMBL" id="PFBH01000014">
    <property type="protein sequence ID" value="PIR85182.1"/>
    <property type="molecule type" value="Genomic_DNA"/>
</dbReference>
<dbReference type="SMART" id="SM00562">
    <property type="entry name" value="NDK"/>
    <property type="match status" value="1"/>
</dbReference>
<dbReference type="Proteomes" id="UP000229315">
    <property type="component" value="Unassembled WGS sequence"/>
</dbReference>
<dbReference type="EC" id="2.7.4.6" evidence="3"/>
<evidence type="ECO:0000259" key="7">
    <source>
        <dbReference type="SMART" id="SM00562"/>
    </source>
</evidence>
<comment type="caution">
    <text evidence="8">The sequence shown here is derived from an EMBL/GenBank/DDBJ whole genome shotgun (WGS) entry which is preliminary data.</text>
</comment>
<dbReference type="InterPro" id="IPR036850">
    <property type="entry name" value="NDK-like_dom_sf"/>
</dbReference>
<gene>
    <name evidence="8" type="ORF">COU15_02110</name>
</gene>
<evidence type="ECO:0000313" key="8">
    <source>
        <dbReference type="EMBL" id="PIR85182.1"/>
    </source>
</evidence>
<evidence type="ECO:0000256" key="4">
    <source>
        <dbReference type="ARBA" id="ARBA00022679"/>
    </source>
</evidence>
<keyword evidence="4 8" id="KW-0808">Transferase</keyword>
<dbReference type="Gene3D" id="3.30.70.141">
    <property type="entry name" value="Nucleoside diphosphate kinase-like domain"/>
    <property type="match status" value="1"/>
</dbReference>
<evidence type="ECO:0000256" key="5">
    <source>
        <dbReference type="ARBA" id="ARBA00022777"/>
    </source>
</evidence>
<organism evidence="8 9">
    <name type="scientific">Candidatus Kaiserbacteria bacterium CG10_big_fil_rev_8_21_14_0_10_45_20</name>
    <dbReference type="NCBI Taxonomy" id="1974607"/>
    <lineage>
        <taxon>Bacteria</taxon>
        <taxon>Candidatus Kaiseribacteriota</taxon>
    </lineage>
</organism>
<evidence type="ECO:0000256" key="3">
    <source>
        <dbReference type="ARBA" id="ARBA00012966"/>
    </source>
</evidence>
<proteinExistence type="inferred from homology"/>
<dbReference type="InterPro" id="IPR034907">
    <property type="entry name" value="NDK-like_dom"/>
</dbReference>